<evidence type="ECO:0000313" key="2">
    <source>
        <dbReference type="EMBL" id="MCW1917067.1"/>
    </source>
</evidence>
<dbReference type="Pfam" id="PF22262">
    <property type="entry name" value="DUF6950"/>
    <property type="match status" value="1"/>
</dbReference>
<keyword evidence="3" id="KW-1185">Reference proteome</keyword>
<name>A0ABT3GB47_9BACT</name>
<organism evidence="2 3">
    <name type="scientific">Luteolibacter rhizosphaerae</name>
    <dbReference type="NCBI Taxonomy" id="2989719"/>
    <lineage>
        <taxon>Bacteria</taxon>
        <taxon>Pseudomonadati</taxon>
        <taxon>Verrucomicrobiota</taxon>
        <taxon>Verrucomicrobiia</taxon>
        <taxon>Verrucomicrobiales</taxon>
        <taxon>Verrucomicrobiaceae</taxon>
        <taxon>Luteolibacter</taxon>
    </lineage>
</organism>
<dbReference type="EMBL" id="JAPDDR010000025">
    <property type="protein sequence ID" value="MCW1917067.1"/>
    <property type="molecule type" value="Genomic_DNA"/>
</dbReference>
<evidence type="ECO:0000259" key="1">
    <source>
        <dbReference type="Pfam" id="PF22262"/>
    </source>
</evidence>
<comment type="caution">
    <text evidence="2">The sequence shown here is derived from an EMBL/GenBank/DDBJ whole genome shotgun (WGS) entry which is preliminary data.</text>
</comment>
<protein>
    <recommendedName>
        <fullName evidence="1">DUF6950 domain-containing protein</fullName>
    </recommendedName>
</protein>
<dbReference type="Proteomes" id="UP001165653">
    <property type="component" value="Unassembled WGS sequence"/>
</dbReference>
<dbReference type="InterPro" id="IPR053802">
    <property type="entry name" value="DUF6950"/>
</dbReference>
<reference evidence="2" key="1">
    <citation type="submission" date="2022-10" db="EMBL/GenBank/DDBJ databases">
        <title>Luteolibacter sp. GHJ8, whole genome shotgun sequencing project.</title>
        <authorList>
            <person name="Zhao G."/>
            <person name="Shen L."/>
        </authorList>
    </citation>
    <scope>NUCLEOTIDE SEQUENCE</scope>
    <source>
        <strain evidence="2">GHJ8</strain>
    </source>
</reference>
<accession>A0ABT3GB47</accession>
<sequence length="155" mass="17143">MNRSELLAAYLAEVWGRPYRIGQWDCILFIAEWADRLMAHETDGDRQPDFAGQLRGAYTTEREGIAIFTARTGLNAAIATGLTIHDWQLIPIRSRDIPVPDAQTPCLAPGDIILTDLHHPGIWDGAAIVAQPAKSSGLLRLHPRHALLSLRAPHQ</sequence>
<feature type="domain" description="DUF6950" evidence="1">
    <location>
        <begin position="5"/>
        <end position="81"/>
    </location>
</feature>
<proteinExistence type="predicted"/>
<evidence type="ECO:0000313" key="3">
    <source>
        <dbReference type="Proteomes" id="UP001165653"/>
    </source>
</evidence>
<gene>
    <name evidence="2" type="ORF">OJ996_25990</name>
</gene>
<dbReference type="RefSeq" id="WP_264516686.1">
    <property type="nucleotide sequence ID" value="NZ_JAPDDR010000025.1"/>
</dbReference>